<organism evidence="2 3">
    <name type="scientific">Robinsoniella peoriensis</name>
    <dbReference type="NCBI Taxonomy" id="180332"/>
    <lineage>
        <taxon>Bacteria</taxon>
        <taxon>Bacillati</taxon>
        <taxon>Bacillota</taxon>
        <taxon>Clostridia</taxon>
        <taxon>Lachnospirales</taxon>
        <taxon>Lachnospiraceae</taxon>
        <taxon>Robinsoniella</taxon>
    </lineage>
</organism>
<dbReference type="InterPro" id="IPR036527">
    <property type="entry name" value="SCP2_sterol-bd_dom_sf"/>
</dbReference>
<proteinExistence type="predicted"/>
<reference evidence="2 3" key="1">
    <citation type="journal article" date="2019" name="Anaerobe">
        <title>Detection of Robinsoniella peoriensis in multiple bone samples of a trauma patient.</title>
        <authorList>
            <person name="Schrottner P."/>
            <person name="Hartwich K."/>
            <person name="Bunk B."/>
            <person name="Schober I."/>
            <person name="Helbig S."/>
            <person name="Rudolph W.W."/>
            <person name="Gunzer F."/>
        </authorList>
    </citation>
    <scope>NUCLEOTIDE SEQUENCE [LARGE SCALE GENOMIC DNA]</scope>
    <source>
        <strain evidence="2 3">DSM 106044</strain>
    </source>
</reference>
<feature type="domain" description="SCP2" evidence="1">
    <location>
        <begin position="27"/>
        <end position="104"/>
    </location>
</feature>
<gene>
    <name evidence="2" type="ORF">DSM106044_04953</name>
</gene>
<keyword evidence="3" id="KW-1185">Reference proteome</keyword>
<dbReference type="EMBL" id="QGQD01000101">
    <property type="protein sequence ID" value="TLC98212.1"/>
    <property type="molecule type" value="Genomic_DNA"/>
</dbReference>
<dbReference type="RefSeq" id="WP_138003921.1">
    <property type="nucleotide sequence ID" value="NZ_QGQD01000101.1"/>
</dbReference>
<dbReference type="STRING" id="180332.GCA_000797495_03739"/>
<name>A0A4U8Q2T7_9FIRM</name>
<dbReference type="Gene3D" id="3.30.1050.10">
    <property type="entry name" value="SCP2 sterol-binding domain"/>
    <property type="match status" value="1"/>
</dbReference>
<dbReference type="PANTHER" id="PTHR10094">
    <property type="entry name" value="STEROL CARRIER PROTEIN 2 SCP-2 FAMILY PROTEIN"/>
    <property type="match status" value="1"/>
</dbReference>
<evidence type="ECO:0000313" key="2">
    <source>
        <dbReference type="EMBL" id="TLC98212.1"/>
    </source>
</evidence>
<dbReference type="AlphaFoldDB" id="A0A4U8Q2T7"/>
<evidence type="ECO:0000259" key="1">
    <source>
        <dbReference type="Pfam" id="PF02036"/>
    </source>
</evidence>
<sequence length="116" mass="13258">MTYKDLFEEIKCMFMKADVSDIATHLAYQFNIEGEAEGAFYAEVKDGELYIEPYEYYDRDVLFTCTAKTLLKIAKKKSDPILAFTLGQLKVEGDFDKALMLQKFIPAGDGVFDRRG</sequence>
<accession>A0A4U8Q2T7</accession>
<comment type="caution">
    <text evidence="2">The sequence shown here is derived from an EMBL/GenBank/DDBJ whole genome shotgun (WGS) entry which is preliminary data.</text>
</comment>
<dbReference type="Proteomes" id="UP000306509">
    <property type="component" value="Unassembled WGS sequence"/>
</dbReference>
<dbReference type="SUPFAM" id="SSF55718">
    <property type="entry name" value="SCP-like"/>
    <property type="match status" value="1"/>
</dbReference>
<dbReference type="PANTHER" id="PTHR10094:SF25">
    <property type="entry name" value="SCP2 STEROL-BINDING DOMAIN-CONTAINING PROTEIN 1"/>
    <property type="match status" value="1"/>
</dbReference>
<protein>
    <submittedName>
        <fullName evidence="2">Putative sterol carrier protein</fullName>
    </submittedName>
</protein>
<dbReference type="GO" id="GO:0005829">
    <property type="term" value="C:cytosol"/>
    <property type="evidence" value="ECO:0007669"/>
    <property type="project" value="TreeGrafter"/>
</dbReference>
<dbReference type="InterPro" id="IPR003033">
    <property type="entry name" value="SCP2_sterol-bd_dom"/>
</dbReference>
<dbReference type="Pfam" id="PF02036">
    <property type="entry name" value="SCP2"/>
    <property type="match status" value="1"/>
</dbReference>
<evidence type="ECO:0000313" key="3">
    <source>
        <dbReference type="Proteomes" id="UP000306509"/>
    </source>
</evidence>